<dbReference type="SUPFAM" id="SSF63829">
    <property type="entry name" value="Calcium-dependent phosphotriesterase"/>
    <property type="match status" value="1"/>
</dbReference>
<comment type="caution">
    <text evidence="2">The sequence shown here is derived from an EMBL/GenBank/DDBJ whole genome shotgun (WGS) entry which is preliminary data.</text>
</comment>
<dbReference type="EMBL" id="AZEY01000068">
    <property type="protein sequence ID" value="KRL65360.1"/>
    <property type="molecule type" value="Genomic_DNA"/>
</dbReference>
<evidence type="ECO:0000313" key="3">
    <source>
        <dbReference type="Proteomes" id="UP000052013"/>
    </source>
</evidence>
<organism evidence="2 3">
    <name type="scientific">Lentilactobacillus diolivorans DSM 14421</name>
    <dbReference type="NCBI Taxonomy" id="1423739"/>
    <lineage>
        <taxon>Bacteria</taxon>
        <taxon>Bacillati</taxon>
        <taxon>Bacillota</taxon>
        <taxon>Bacilli</taxon>
        <taxon>Lactobacillales</taxon>
        <taxon>Lactobacillaceae</taxon>
        <taxon>Lentilactobacillus</taxon>
    </lineage>
</organism>
<dbReference type="RefSeq" id="WP_057864780.1">
    <property type="nucleotide sequence ID" value="NZ_AZEY01000068.1"/>
</dbReference>
<name>A0A0R1S8R5_9LACO</name>
<dbReference type="STRING" id="1423739.FC85_GL000185"/>
<evidence type="ECO:0000313" key="2">
    <source>
        <dbReference type="EMBL" id="KRL65360.1"/>
    </source>
</evidence>
<dbReference type="Proteomes" id="UP000052013">
    <property type="component" value="Unassembled WGS sequence"/>
</dbReference>
<dbReference type="AlphaFoldDB" id="A0A0R1S8R5"/>
<dbReference type="PATRIC" id="fig|1423739.3.peg.194"/>
<reference evidence="2 3" key="1">
    <citation type="journal article" date="2015" name="Genome Announc.">
        <title>Expanding the biotechnology potential of lactobacilli through comparative genomics of 213 strains and associated genera.</title>
        <authorList>
            <person name="Sun Z."/>
            <person name="Harris H.M."/>
            <person name="McCann A."/>
            <person name="Guo C."/>
            <person name="Argimon S."/>
            <person name="Zhang W."/>
            <person name="Yang X."/>
            <person name="Jeffery I.B."/>
            <person name="Cooney J.C."/>
            <person name="Kagawa T.F."/>
            <person name="Liu W."/>
            <person name="Song Y."/>
            <person name="Salvetti E."/>
            <person name="Wrobel A."/>
            <person name="Rasinkangas P."/>
            <person name="Parkhill J."/>
            <person name="Rea M.C."/>
            <person name="O'Sullivan O."/>
            <person name="Ritari J."/>
            <person name="Douillard F.P."/>
            <person name="Paul Ross R."/>
            <person name="Yang R."/>
            <person name="Briner A.E."/>
            <person name="Felis G.E."/>
            <person name="de Vos W.M."/>
            <person name="Barrangou R."/>
            <person name="Klaenhammer T.R."/>
            <person name="Caufield P.W."/>
            <person name="Cui Y."/>
            <person name="Zhang H."/>
            <person name="O'Toole P.W."/>
        </authorList>
    </citation>
    <scope>NUCLEOTIDE SEQUENCE [LARGE SCALE GENOMIC DNA]</scope>
    <source>
        <strain evidence="2 3">DSM 14421</strain>
    </source>
</reference>
<accession>A0A0R1S8R5</accession>
<sequence>MKGHFKLLLTAGLIVAALCFTVSPGNAQADVIETPAPATNIKQINAGNVLTDYTQKKLNAVDNQSPIANMDRKYNQTTIDPTSTNPGDTFSTINGSTSSNSFKTKWYLPDGFNVTNYQHGNFQSVAVDDAGNVYFVESNGSDTNLGVIIKFNIAELQQLGADKDVMALWNAFNYFNPYTDEGVAHNQQYENDYQQMKGPFDQIKLLNQSLDQEKSSMNTVLNNEKNAQKWAKHWKRRAQKSDKPAKAKLAKWQAAYKTASQKVTGYQKLIKQTSAKIAGYEKQVSTVKQQDPQLFKYADIAQAAQISPQVDIGHGQTLTFNPQNKHLYMVEDNTLTDLRNRDENNTVLELDPETMNPIRQYNFKMFHGDSANLQLHTLAFDKDGNAYWGRKNGMGYMFFFGRLDEHSVHFQASPSYVKTRGSSPNQGTSANPANDRLYFVSDDILTSIPTGEIRDGSFTPSDIHYSVFNSKKEWESLSFDQNGRGYLLALWPAQLMTSTGELD</sequence>
<evidence type="ECO:0000256" key="1">
    <source>
        <dbReference type="SAM" id="SignalP"/>
    </source>
</evidence>
<proteinExistence type="predicted"/>
<feature type="signal peptide" evidence="1">
    <location>
        <begin position="1"/>
        <end position="27"/>
    </location>
</feature>
<evidence type="ECO:0008006" key="4">
    <source>
        <dbReference type="Google" id="ProtNLM"/>
    </source>
</evidence>
<keyword evidence="1" id="KW-0732">Signal</keyword>
<gene>
    <name evidence="2" type="ORF">FC85_GL000185</name>
</gene>
<protein>
    <recommendedName>
        <fullName evidence="4">Extracellular protein</fullName>
    </recommendedName>
</protein>
<feature type="chain" id="PRO_5038726065" description="Extracellular protein" evidence="1">
    <location>
        <begin position="28"/>
        <end position="503"/>
    </location>
</feature>